<proteinExistence type="predicted"/>
<reference evidence="1" key="1">
    <citation type="submission" date="2023-03" db="EMBL/GenBank/DDBJ databases">
        <title>Massive genome expansion in bonnet fungi (Mycena s.s.) driven by repeated elements and novel gene families across ecological guilds.</title>
        <authorList>
            <consortium name="Lawrence Berkeley National Laboratory"/>
            <person name="Harder C.B."/>
            <person name="Miyauchi S."/>
            <person name="Viragh M."/>
            <person name="Kuo A."/>
            <person name="Thoen E."/>
            <person name="Andreopoulos B."/>
            <person name="Lu D."/>
            <person name="Skrede I."/>
            <person name="Drula E."/>
            <person name="Henrissat B."/>
            <person name="Morin E."/>
            <person name="Kohler A."/>
            <person name="Barry K."/>
            <person name="LaButti K."/>
            <person name="Morin E."/>
            <person name="Salamov A."/>
            <person name="Lipzen A."/>
            <person name="Mereny Z."/>
            <person name="Hegedus B."/>
            <person name="Baldrian P."/>
            <person name="Stursova M."/>
            <person name="Weitz H."/>
            <person name="Taylor A."/>
            <person name="Grigoriev I.V."/>
            <person name="Nagy L.G."/>
            <person name="Martin F."/>
            <person name="Kauserud H."/>
        </authorList>
    </citation>
    <scope>NUCLEOTIDE SEQUENCE</scope>
    <source>
        <strain evidence="1">CBHHK002</strain>
    </source>
</reference>
<gene>
    <name evidence="1" type="ORF">DFH08DRAFT_976026</name>
</gene>
<comment type="caution">
    <text evidence="1">The sequence shown here is derived from an EMBL/GenBank/DDBJ whole genome shotgun (WGS) entry which is preliminary data.</text>
</comment>
<sequence length="128" mass="13621">MPLQFGLDDVSYQEALEERLGASRGSDSTAGHPHAHDAHILARPVPARPPVQLCTHPLHPPSLCLPVRLPTHPDALAPCTVCGAHSATSIAPGDSAGIIARTALAPIRRADHAHSTREACARMLLRRF</sequence>
<keyword evidence="2" id="KW-1185">Reference proteome</keyword>
<evidence type="ECO:0000313" key="1">
    <source>
        <dbReference type="EMBL" id="KAJ7306298.1"/>
    </source>
</evidence>
<organism evidence="1 2">
    <name type="scientific">Mycena albidolilacea</name>
    <dbReference type="NCBI Taxonomy" id="1033008"/>
    <lineage>
        <taxon>Eukaryota</taxon>
        <taxon>Fungi</taxon>
        <taxon>Dikarya</taxon>
        <taxon>Basidiomycota</taxon>
        <taxon>Agaricomycotina</taxon>
        <taxon>Agaricomycetes</taxon>
        <taxon>Agaricomycetidae</taxon>
        <taxon>Agaricales</taxon>
        <taxon>Marasmiineae</taxon>
        <taxon>Mycenaceae</taxon>
        <taxon>Mycena</taxon>
    </lineage>
</organism>
<protein>
    <submittedName>
        <fullName evidence="1">Uncharacterized protein</fullName>
    </submittedName>
</protein>
<dbReference type="Proteomes" id="UP001218218">
    <property type="component" value="Unassembled WGS sequence"/>
</dbReference>
<dbReference type="EMBL" id="JARIHO010000093">
    <property type="protein sequence ID" value="KAJ7306298.1"/>
    <property type="molecule type" value="Genomic_DNA"/>
</dbReference>
<evidence type="ECO:0000313" key="2">
    <source>
        <dbReference type="Proteomes" id="UP001218218"/>
    </source>
</evidence>
<dbReference type="AlphaFoldDB" id="A0AAD6Z3I9"/>
<name>A0AAD6Z3I9_9AGAR</name>
<accession>A0AAD6Z3I9</accession>